<dbReference type="PANTHER" id="PTHR42038:SF2">
    <property type="entry name" value="TERPENE CYCLASE AUSL"/>
    <property type="match status" value="1"/>
</dbReference>
<evidence type="ECO:0000313" key="7">
    <source>
        <dbReference type="Proteomes" id="UP001470023"/>
    </source>
</evidence>
<comment type="subcellular location">
    <subcellularLocation>
        <location evidence="1">Membrane</location>
        <topology evidence="1">Multi-pass membrane protein</topology>
    </subcellularLocation>
</comment>
<keyword evidence="4 5" id="KW-0472">Membrane</keyword>
<dbReference type="InterPro" id="IPR039020">
    <property type="entry name" value="PaxB-like"/>
</dbReference>
<evidence type="ECO:0000256" key="2">
    <source>
        <dbReference type="ARBA" id="ARBA00022692"/>
    </source>
</evidence>
<evidence type="ECO:0000313" key="6">
    <source>
        <dbReference type="EMBL" id="MER6429431.1"/>
    </source>
</evidence>
<evidence type="ECO:0000256" key="4">
    <source>
        <dbReference type="ARBA" id="ARBA00023136"/>
    </source>
</evidence>
<feature type="transmembrane region" description="Helical" evidence="5">
    <location>
        <begin position="6"/>
        <end position="25"/>
    </location>
</feature>
<organism evidence="6 7">
    <name type="scientific">Streptomyces sp. 900105245</name>
    <dbReference type="NCBI Taxonomy" id="3154379"/>
    <lineage>
        <taxon>Bacteria</taxon>
        <taxon>Bacillati</taxon>
        <taxon>Actinomycetota</taxon>
        <taxon>Actinomycetes</taxon>
        <taxon>Kitasatosporales</taxon>
        <taxon>Streptomycetaceae</taxon>
        <taxon>Streptomyces</taxon>
    </lineage>
</organism>
<dbReference type="Proteomes" id="UP001470023">
    <property type="component" value="Unassembled WGS sequence"/>
</dbReference>
<comment type="caution">
    <text evidence="6">The sequence shown here is derived from an EMBL/GenBank/DDBJ whole genome shotgun (WGS) entry which is preliminary data.</text>
</comment>
<feature type="transmembrane region" description="Helical" evidence="5">
    <location>
        <begin position="184"/>
        <end position="206"/>
    </location>
</feature>
<keyword evidence="7" id="KW-1185">Reference proteome</keyword>
<evidence type="ECO:0000256" key="5">
    <source>
        <dbReference type="SAM" id="Phobius"/>
    </source>
</evidence>
<dbReference type="RefSeq" id="WP_241840869.1">
    <property type="nucleotide sequence ID" value="NZ_JBEOYA010000108.1"/>
</dbReference>
<dbReference type="EMBL" id="JBEPAZ010000012">
    <property type="protein sequence ID" value="MER6429431.1"/>
    <property type="molecule type" value="Genomic_DNA"/>
</dbReference>
<keyword evidence="3 5" id="KW-1133">Transmembrane helix</keyword>
<feature type="transmembrane region" description="Helical" evidence="5">
    <location>
        <begin position="37"/>
        <end position="55"/>
    </location>
</feature>
<sequence length="228" mass="24508">MAMETVHTAFLLGTGGFWTVAYVLLIRTGLRERTFGMPVVAFATNISWEFMFAFVRPPSGVMHVINIVWFCFDVAIGYTLVRFGRAEFPYLPRSLFLPALLAVLALAYPGMNYASELFDEGAGAVTAFASNLAMSGMFLAMLAARRGTRGQSAGIALAKLLGTACASLSMLTDPALAPRHDNALMYYLYAGCFLLDAAYLGALLAVRRTERTVAPATATVPARPAATP</sequence>
<accession>A0ABV1U6S0</accession>
<name>A0ABV1U6S0_9ACTN</name>
<protein>
    <submittedName>
        <fullName evidence="6">Uncharacterized protein</fullName>
    </submittedName>
</protein>
<feature type="transmembrane region" description="Helical" evidence="5">
    <location>
        <begin position="61"/>
        <end position="83"/>
    </location>
</feature>
<keyword evidence="2 5" id="KW-0812">Transmembrane</keyword>
<dbReference type="Pfam" id="PF25129">
    <property type="entry name" value="Pyr4-TMTC"/>
    <property type="match status" value="1"/>
</dbReference>
<reference evidence="6 7" key="1">
    <citation type="submission" date="2024-06" db="EMBL/GenBank/DDBJ databases">
        <title>The Natural Products Discovery Center: Release of the First 8490 Sequenced Strains for Exploring Actinobacteria Biosynthetic Diversity.</title>
        <authorList>
            <person name="Kalkreuter E."/>
            <person name="Kautsar S.A."/>
            <person name="Yang D."/>
            <person name="Bader C.D."/>
            <person name="Teijaro C.N."/>
            <person name="Fluegel L."/>
            <person name="Davis C.M."/>
            <person name="Simpson J.R."/>
            <person name="Lauterbach L."/>
            <person name="Steele A.D."/>
            <person name="Gui C."/>
            <person name="Meng S."/>
            <person name="Li G."/>
            <person name="Viehrig K."/>
            <person name="Ye F."/>
            <person name="Su P."/>
            <person name="Kiefer A.F."/>
            <person name="Nichols A."/>
            <person name="Cepeda A.J."/>
            <person name="Yan W."/>
            <person name="Fan B."/>
            <person name="Jiang Y."/>
            <person name="Adhikari A."/>
            <person name="Zheng C.-J."/>
            <person name="Schuster L."/>
            <person name="Cowan T.M."/>
            <person name="Smanski M.J."/>
            <person name="Chevrette M.G."/>
            <person name="De Carvalho L.P.S."/>
            <person name="Shen B."/>
        </authorList>
    </citation>
    <scope>NUCLEOTIDE SEQUENCE [LARGE SCALE GENOMIC DNA]</scope>
    <source>
        <strain evidence="6 7">NPDC001166</strain>
    </source>
</reference>
<gene>
    <name evidence="6" type="ORF">ABT272_17065</name>
</gene>
<evidence type="ECO:0000256" key="3">
    <source>
        <dbReference type="ARBA" id="ARBA00022989"/>
    </source>
</evidence>
<feature type="transmembrane region" description="Helical" evidence="5">
    <location>
        <begin position="154"/>
        <end position="172"/>
    </location>
</feature>
<feature type="transmembrane region" description="Helical" evidence="5">
    <location>
        <begin position="121"/>
        <end position="142"/>
    </location>
</feature>
<feature type="transmembrane region" description="Helical" evidence="5">
    <location>
        <begin position="95"/>
        <end position="115"/>
    </location>
</feature>
<evidence type="ECO:0000256" key="1">
    <source>
        <dbReference type="ARBA" id="ARBA00004141"/>
    </source>
</evidence>
<dbReference type="PANTHER" id="PTHR42038">
    <property type="match status" value="1"/>
</dbReference>
<proteinExistence type="predicted"/>